<comment type="caution">
    <text evidence="2">The sequence shown here is derived from an EMBL/GenBank/DDBJ whole genome shotgun (WGS) entry which is preliminary data.</text>
</comment>
<protein>
    <recommendedName>
        <fullName evidence="1">Condensation domain-containing protein</fullName>
    </recommendedName>
</protein>
<evidence type="ECO:0000259" key="1">
    <source>
        <dbReference type="Pfam" id="PF00668"/>
    </source>
</evidence>
<feature type="domain" description="Condensation" evidence="1">
    <location>
        <begin position="8"/>
        <end position="454"/>
    </location>
</feature>
<name>A0ABP9T9M7_9ACTN</name>
<keyword evidence="3" id="KW-1185">Reference proteome</keyword>
<dbReference type="CDD" id="cd19531">
    <property type="entry name" value="LCL_NRPS-like"/>
    <property type="match status" value="1"/>
</dbReference>
<evidence type="ECO:0000313" key="2">
    <source>
        <dbReference type="EMBL" id="GAA5212063.1"/>
    </source>
</evidence>
<dbReference type="InterPro" id="IPR023213">
    <property type="entry name" value="CAT-like_dom_sf"/>
</dbReference>
<dbReference type="PANTHER" id="PTHR45527">
    <property type="entry name" value="NONRIBOSOMAL PEPTIDE SYNTHETASE"/>
    <property type="match status" value="1"/>
</dbReference>
<sequence length="463" mass="50461">MTTAPGRPLSVGQEALWFLYRMAPESPAYNVQAALRVRGALDESRLRHALYALAERHDVLCSTFTEGPGGPERVPGPPALLPLEVMDVPESTDDGHLTELVAEFGRLPFDLTAKGTSRALLVRRSPTDAVLAVCTHHIVSDATSQWLLLQDLLDLYADQPPPPLRSTFDDYVAEEQRVLSSPRRAELAAFWADFCAGAPAGELPTDRPRAAAEAGVLHGATCELRLPDELVPRLRETARRTKVTGFALLLGVFQSLVHRYGGRRDFLIGTPTTTRSGPGMRQVVGYLVNTLVVPAHFTPETTFAQATGAAQRQVMTAMRNVAFPYALLAGEDPYSTRNPPVRMAFTMVAPTRLEPLLQRVTEAAATGTTTRYAGLDVAFVDVPMLEGQFDISVEMRQSETSLTAVFRYATDLFDESTVRRLLDHYVQLLTAAVDGPEDPVTGPALVRAGELDSLLALGADDDW</sequence>
<reference evidence="3" key="1">
    <citation type="journal article" date="2019" name="Int. J. Syst. Evol. Microbiol.">
        <title>The Global Catalogue of Microorganisms (GCM) 10K type strain sequencing project: providing services to taxonomists for standard genome sequencing and annotation.</title>
        <authorList>
            <consortium name="The Broad Institute Genomics Platform"/>
            <consortium name="The Broad Institute Genome Sequencing Center for Infectious Disease"/>
            <person name="Wu L."/>
            <person name="Ma J."/>
        </authorList>
    </citation>
    <scope>NUCLEOTIDE SEQUENCE [LARGE SCALE GENOMIC DNA]</scope>
    <source>
        <strain evidence="3">JCM 18306</strain>
    </source>
</reference>
<gene>
    <name evidence="2" type="ORF">GCM10023323_46470</name>
</gene>
<proteinExistence type="predicted"/>
<dbReference type="PANTHER" id="PTHR45527:SF1">
    <property type="entry name" value="FATTY ACID SYNTHASE"/>
    <property type="match status" value="1"/>
</dbReference>
<dbReference type="Gene3D" id="3.30.559.10">
    <property type="entry name" value="Chloramphenicol acetyltransferase-like domain"/>
    <property type="match status" value="1"/>
</dbReference>
<accession>A0ABP9T9M7</accession>
<dbReference type="EMBL" id="BAABJR010000011">
    <property type="protein sequence ID" value="GAA5212063.1"/>
    <property type="molecule type" value="Genomic_DNA"/>
</dbReference>
<evidence type="ECO:0000313" key="3">
    <source>
        <dbReference type="Proteomes" id="UP001499878"/>
    </source>
</evidence>
<dbReference type="InterPro" id="IPR001242">
    <property type="entry name" value="Condensation_dom"/>
</dbReference>
<dbReference type="Gene3D" id="3.30.559.30">
    <property type="entry name" value="Nonribosomal peptide synthetase, condensation domain"/>
    <property type="match status" value="1"/>
</dbReference>
<dbReference type="Proteomes" id="UP001499878">
    <property type="component" value="Unassembled WGS sequence"/>
</dbReference>
<organism evidence="2 3">
    <name type="scientific">Streptomyces thinghirensis</name>
    <dbReference type="NCBI Taxonomy" id="551547"/>
    <lineage>
        <taxon>Bacteria</taxon>
        <taxon>Bacillati</taxon>
        <taxon>Actinomycetota</taxon>
        <taxon>Actinomycetes</taxon>
        <taxon>Kitasatosporales</taxon>
        <taxon>Streptomycetaceae</taxon>
        <taxon>Streptomyces</taxon>
    </lineage>
</organism>
<dbReference type="Pfam" id="PF00668">
    <property type="entry name" value="Condensation"/>
    <property type="match status" value="1"/>
</dbReference>
<dbReference type="SUPFAM" id="SSF52777">
    <property type="entry name" value="CoA-dependent acyltransferases"/>
    <property type="match status" value="2"/>
</dbReference>
<dbReference type="RefSeq" id="WP_345633364.1">
    <property type="nucleotide sequence ID" value="NZ_BAABJR010000011.1"/>
</dbReference>